<evidence type="ECO:0000313" key="4">
    <source>
        <dbReference type="EMBL" id="MRU15222.1"/>
    </source>
</evidence>
<keyword evidence="2" id="KW-0012">Acyltransferase</keyword>
<dbReference type="SUPFAM" id="SSF55729">
    <property type="entry name" value="Acyl-CoA N-acyltransferases (Nat)"/>
    <property type="match status" value="1"/>
</dbReference>
<evidence type="ECO:0000313" key="5">
    <source>
        <dbReference type="Proteomes" id="UP000564704"/>
    </source>
</evidence>
<dbReference type="Proteomes" id="UP000564704">
    <property type="component" value="Unassembled WGS sequence"/>
</dbReference>
<dbReference type="GO" id="GO:0016747">
    <property type="term" value="F:acyltransferase activity, transferring groups other than amino-acyl groups"/>
    <property type="evidence" value="ECO:0007669"/>
    <property type="project" value="InterPro"/>
</dbReference>
<feature type="domain" description="N-acetyltransferase" evidence="3">
    <location>
        <begin position="1"/>
        <end position="137"/>
    </location>
</feature>
<name>A0A844CKP4_9RHOB</name>
<organism evidence="4 5">
    <name type="scientific">Roseovarius bejariae</name>
    <dbReference type="NCBI Taxonomy" id="2576383"/>
    <lineage>
        <taxon>Bacteria</taxon>
        <taxon>Pseudomonadati</taxon>
        <taxon>Pseudomonadota</taxon>
        <taxon>Alphaproteobacteria</taxon>
        <taxon>Rhodobacterales</taxon>
        <taxon>Roseobacteraceae</taxon>
        <taxon>Roseovarius</taxon>
    </lineage>
</organism>
<dbReference type="AlphaFoldDB" id="A0A844CKP4"/>
<dbReference type="InterPro" id="IPR000182">
    <property type="entry name" value="GNAT_dom"/>
</dbReference>
<proteinExistence type="predicted"/>
<gene>
    <name evidence="4" type="ORF">FDP25_07235</name>
</gene>
<accession>A0A844CKP4</accession>
<dbReference type="RefSeq" id="WP_154150320.1">
    <property type="nucleotide sequence ID" value="NZ_SZWE01000001.1"/>
</dbReference>
<evidence type="ECO:0000256" key="2">
    <source>
        <dbReference type="ARBA" id="ARBA00023315"/>
    </source>
</evidence>
<dbReference type="EMBL" id="SZWE01000001">
    <property type="protein sequence ID" value="MRU15222.1"/>
    <property type="molecule type" value="Genomic_DNA"/>
</dbReference>
<dbReference type="PANTHER" id="PTHR43420:SF51">
    <property type="entry name" value="PEPTIDYL-LYSINE N-ACETYLTRANSFERASE YIAC"/>
    <property type="match status" value="1"/>
</dbReference>
<comment type="caution">
    <text evidence="4">The sequence shown here is derived from an EMBL/GenBank/DDBJ whole genome shotgun (WGS) entry which is preliminary data.</text>
</comment>
<protein>
    <submittedName>
        <fullName evidence="4">GNAT family N-acetyltransferase</fullName>
    </submittedName>
</protein>
<keyword evidence="5" id="KW-1185">Reference proteome</keyword>
<dbReference type="InterPro" id="IPR016181">
    <property type="entry name" value="Acyl_CoA_acyltransferase"/>
</dbReference>
<dbReference type="InterPro" id="IPR050680">
    <property type="entry name" value="YpeA/RimI_acetyltransf"/>
</dbReference>
<dbReference type="OrthoDB" id="9804026at2"/>
<dbReference type="PROSITE" id="PS51186">
    <property type="entry name" value="GNAT"/>
    <property type="match status" value="1"/>
</dbReference>
<dbReference type="Gene3D" id="3.40.630.30">
    <property type="match status" value="1"/>
</dbReference>
<keyword evidence="1 4" id="KW-0808">Transferase</keyword>
<dbReference type="CDD" id="cd04301">
    <property type="entry name" value="NAT_SF"/>
    <property type="match status" value="1"/>
</dbReference>
<evidence type="ECO:0000259" key="3">
    <source>
        <dbReference type="PROSITE" id="PS51186"/>
    </source>
</evidence>
<evidence type="ECO:0000256" key="1">
    <source>
        <dbReference type="ARBA" id="ARBA00022679"/>
    </source>
</evidence>
<dbReference type="Pfam" id="PF00583">
    <property type="entry name" value="Acetyltransf_1"/>
    <property type="match status" value="1"/>
</dbReference>
<dbReference type="PANTHER" id="PTHR43420">
    <property type="entry name" value="ACETYLTRANSFERASE"/>
    <property type="match status" value="1"/>
</dbReference>
<sequence>MTPDDMAYCHARAFEGRGQVWTASEIAELLTSPHVFAVGDARCFAMGRVVAGEAELLTLASDPAHQGQGLGRACLADFETEARIRNAEAFFLEVADDNIAAQALYQSAGYTEAARRKGYYPRQGAAPVDALILSKSA</sequence>
<reference evidence="4 5" key="1">
    <citation type="submission" date="2019-05" db="EMBL/GenBank/DDBJ databases">
        <title>Roseovarius bejariae sp. nov., a moderately halophylic bacterium isolated from a saline soil in Rambla Salada (Murcia).</title>
        <authorList>
            <person name="Castro D.J."/>
            <person name="Gomez-Altuve A."/>
            <person name="Reina J.C."/>
            <person name="Rodriguez M."/>
            <person name="Sampedro I."/>
            <person name="Llamas I."/>
            <person name="Martinez-Checa F."/>
        </authorList>
    </citation>
    <scope>NUCLEOTIDE SEQUENCE [LARGE SCALE GENOMIC DNA]</scope>
    <source>
        <strain evidence="4 5">A21</strain>
    </source>
</reference>